<accession>A0ABN3PQ19</accession>
<evidence type="ECO:0000256" key="1">
    <source>
        <dbReference type="SAM" id="MobiDB-lite"/>
    </source>
</evidence>
<feature type="compositionally biased region" description="Gly residues" evidence="1">
    <location>
        <begin position="96"/>
        <end position="105"/>
    </location>
</feature>
<dbReference type="InterPro" id="IPR036689">
    <property type="entry name" value="ESAT-6-like_sf"/>
</dbReference>
<dbReference type="InterPro" id="IPR010310">
    <property type="entry name" value="T7SS_ESAT-6-like"/>
</dbReference>
<keyword evidence="3" id="KW-1185">Reference proteome</keyword>
<evidence type="ECO:0000313" key="2">
    <source>
        <dbReference type="EMBL" id="GAA2590356.1"/>
    </source>
</evidence>
<dbReference type="Pfam" id="PF06013">
    <property type="entry name" value="WXG100"/>
    <property type="match status" value="1"/>
</dbReference>
<organism evidence="2 3">
    <name type="scientific">Microbacterium binotii</name>
    <dbReference type="NCBI Taxonomy" id="462710"/>
    <lineage>
        <taxon>Bacteria</taxon>
        <taxon>Bacillati</taxon>
        <taxon>Actinomycetota</taxon>
        <taxon>Actinomycetes</taxon>
        <taxon>Micrococcales</taxon>
        <taxon>Microbacteriaceae</taxon>
        <taxon>Microbacterium</taxon>
    </lineage>
</organism>
<dbReference type="SUPFAM" id="SSF140453">
    <property type="entry name" value="EsxAB dimer-like"/>
    <property type="match status" value="1"/>
</dbReference>
<gene>
    <name evidence="2" type="ORF">GCM10009862_30830</name>
</gene>
<sequence>MSEKISAEEGALLRGAEAVSATYLDIADSTRRVIAELDQIQSIWQGEASQSYAQMMQTWTAGAQKINQTLVHLEEALRSTERAQNALEEQHQSTIGGLGAMMGGA</sequence>
<name>A0ABN3PQ19_9MICO</name>
<proteinExistence type="predicted"/>
<reference evidence="2 3" key="1">
    <citation type="journal article" date="2019" name="Int. J. Syst. Evol. Microbiol.">
        <title>The Global Catalogue of Microorganisms (GCM) 10K type strain sequencing project: providing services to taxonomists for standard genome sequencing and annotation.</title>
        <authorList>
            <consortium name="The Broad Institute Genomics Platform"/>
            <consortium name="The Broad Institute Genome Sequencing Center for Infectious Disease"/>
            <person name="Wu L."/>
            <person name="Ma J."/>
        </authorList>
    </citation>
    <scope>NUCLEOTIDE SEQUENCE [LARGE SCALE GENOMIC DNA]</scope>
    <source>
        <strain evidence="2 3">JCM 16365</strain>
    </source>
</reference>
<dbReference type="RefSeq" id="WP_344230992.1">
    <property type="nucleotide sequence ID" value="NZ_BAAARI010000038.1"/>
</dbReference>
<dbReference type="EMBL" id="BAAARI010000038">
    <property type="protein sequence ID" value="GAA2590356.1"/>
    <property type="molecule type" value="Genomic_DNA"/>
</dbReference>
<comment type="caution">
    <text evidence="2">The sequence shown here is derived from an EMBL/GenBank/DDBJ whole genome shotgun (WGS) entry which is preliminary data.</text>
</comment>
<dbReference type="Gene3D" id="1.10.287.1060">
    <property type="entry name" value="ESAT-6-like"/>
    <property type="match status" value="1"/>
</dbReference>
<dbReference type="Proteomes" id="UP001500274">
    <property type="component" value="Unassembled WGS sequence"/>
</dbReference>
<feature type="region of interest" description="Disordered" evidence="1">
    <location>
        <begin position="85"/>
        <end position="105"/>
    </location>
</feature>
<protein>
    <recommendedName>
        <fullName evidence="4">ESAT-6-like protein</fullName>
    </recommendedName>
</protein>
<evidence type="ECO:0000313" key="3">
    <source>
        <dbReference type="Proteomes" id="UP001500274"/>
    </source>
</evidence>
<evidence type="ECO:0008006" key="4">
    <source>
        <dbReference type="Google" id="ProtNLM"/>
    </source>
</evidence>